<protein>
    <recommendedName>
        <fullName evidence="9">C2 domain-containing protein</fullName>
    </recommendedName>
</protein>
<evidence type="ECO:0000256" key="3">
    <source>
        <dbReference type="SAM" id="MobiDB-lite"/>
    </source>
</evidence>
<reference evidence="7 8" key="1">
    <citation type="journal article" date="2024" name="Nat. Commun.">
        <title>Phylogenomics reveals the evolutionary origins of lichenization in chlorophyte algae.</title>
        <authorList>
            <person name="Puginier C."/>
            <person name="Libourel C."/>
            <person name="Otte J."/>
            <person name="Skaloud P."/>
            <person name="Haon M."/>
            <person name="Grisel S."/>
            <person name="Petersen M."/>
            <person name="Berrin J.G."/>
            <person name="Delaux P.M."/>
            <person name="Dal Grande F."/>
            <person name="Keller J."/>
        </authorList>
    </citation>
    <scope>NUCLEOTIDE SEQUENCE [LARGE SCALE GENOMIC DNA]</scope>
    <source>
        <strain evidence="7 8">SAG 2036</strain>
    </source>
</reference>
<feature type="transmembrane region" description="Helical" evidence="4">
    <location>
        <begin position="704"/>
        <end position="724"/>
    </location>
</feature>
<evidence type="ECO:0000313" key="7">
    <source>
        <dbReference type="EMBL" id="KAK9786505.1"/>
    </source>
</evidence>
<dbReference type="InterPro" id="IPR000008">
    <property type="entry name" value="C2_dom"/>
</dbReference>
<dbReference type="InterPro" id="IPR035892">
    <property type="entry name" value="C2_domain_sf"/>
</dbReference>
<feature type="compositionally biased region" description="Basic residues" evidence="3">
    <location>
        <begin position="7"/>
        <end position="21"/>
    </location>
</feature>
<dbReference type="AlphaFoldDB" id="A0AAW1NM78"/>
<dbReference type="SMART" id="SM00239">
    <property type="entry name" value="C2"/>
    <property type="match status" value="1"/>
</dbReference>
<keyword evidence="4" id="KW-1133">Transmembrane helix</keyword>
<name>A0AAW1NM78_9CHLO</name>
<feature type="region of interest" description="Disordered" evidence="3">
    <location>
        <begin position="361"/>
        <end position="397"/>
    </location>
</feature>
<dbReference type="Pfam" id="PF00168">
    <property type="entry name" value="C2"/>
    <property type="match status" value="1"/>
</dbReference>
<evidence type="ECO:0000256" key="4">
    <source>
        <dbReference type="SAM" id="Phobius"/>
    </source>
</evidence>
<keyword evidence="4" id="KW-0812">Transmembrane</keyword>
<accession>A0AAW1NM78</accession>
<dbReference type="InterPro" id="IPR031968">
    <property type="entry name" value="VASt"/>
</dbReference>
<evidence type="ECO:0000256" key="1">
    <source>
        <dbReference type="ARBA" id="ARBA00004370"/>
    </source>
</evidence>
<dbReference type="SUPFAM" id="SSF49562">
    <property type="entry name" value="C2 domain (Calcium/lipid-binding domain, CaLB)"/>
    <property type="match status" value="1"/>
</dbReference>
<sequence>MTGLRDRMRRVREKVGHHHKHDKEAAEAVDLSQTSVHSADSVAFTETDTASMLTDIGGSPTDEDMGIVEDDHRYVRVILYSARRLLVKDSGGYSDPYVEGKLGEEKFRSRIVQQTTWPNWNQEFVAKMAQSENQEDHVLKLTAWDYDGPHRSPDFLGQVRVPLADLINSQPEVKATDKTWYQLTPKVGSKAKVQGDMCVGLEFITAAQARQIQVTLGQGGDATSTAKYAAYSLALCIHGIRGTVSTLTSGVRYGLFVEARVGSYATKTTTLKEVSKEDEFELAWEKQVLVHMDDAMRVPKTKGVYNTVAHHFYESAYEQLRRHGAFDEIRIILKREKSAPKKGKSRGVNIVGIAHLPLSQVPVVEPPREDDSASANGEAEAQVGDAEQKRSLADSVSALSHSMSEAASRALTPIMSAMHHKTISDAQAPIGADTEVKVEPVDESKDVVAQATEQKFWLPLERTGGRGAGEICLSLLLTPVAEGEAVVVSDDDAAADDPNAPDPAPLSLPDPIGETFVDEELPTTTKALWKLLLGADSEFTSKFYQTRKYWDVNVGQWTAKDGQRTKQVEYTMPLKKQPMGPTEAYCIEQYNVISKEPGGWVVDIHVETPKVPYGTAFHSNVQWACQFTGKGKCKVRVSGEVDFTKSCFVKGIVTKATQEGMREAYATFMDVLRTQLGAATPISTATVVQKVANVNESVHSRINLVQALLFAVVAVLVFVIIELWRLDSHTRVQTQLLQRLSSLQ</sequence>
<evidence type="ECO:0000259" key="5">
    <source>
        <dbReference type="PROSITE" id="PS50004"/>
    </source>
</evidence>
<keyword evidence="8" id="KW-1185">Reference proteome</keyword>
<evidence type="ECO:0008006" key="9">
    <source>
        <dbReference type="Google" id="ProtNLM"/>
    </source>
</evidence>
<dbReference type="PANTHER" id="PTHR46296:SF8">
    <property type="entry name" value="OS06G0297800 PROTEIN"/>
    <property type="match status" value="1"/>
</dbReference>
<dbReference type="PROSITE" id="PS51778">
    <property type="entry name" value="VAST"/>
    <property type="match status" value="1"/>
</dbReference>
<feature type="domain" description="C2" evidence="5">
    <location>
        <begin position="55"/>
        <end position="176"/>
    </location>
</feature>
<evidence type="ECO:0000256" key="2">
    <source>
        <dbReference type="ARBA" id="ARBA00023136"/>
    </source>
</evidence>
<proteinExistence type="predicted"/>
<dbReference type="Proteomes" id="UP001465755">
    <property type="component" value="Unassembled WGS sequence"/>
</dbReference>
<feature type="domain" description="VASt" evidence="6">
    <location>
        <begin position="511"/>
        <end position="680"/>
    </location>
</feature>
<dbReference type="PROSITE" id="PS50004">
    <property type="entry name" value="C2"/>
    <property type="match status" value="1"/>
</dbReference>
<evidence type="ECO:0000313" key="8">
    <source>
        <dbReference type="Proteomes" id="UP001465755"/>
    </source>
</evidence>
<dbReference type="EMBL" id="JALJOQ010000270">
    <property type="protein sequence ID" value="KAK9786505.1"/>
    <property type="molecule type" value="Genomic_DNA"/>
</dbReference>
<dbReference type="InterPro" id="IPR044511">
    <property type="entry name" value="At1g03370/At5g50170-like"/>
</dbReference>
<dbReference type="CDD" id="cd00030">
    <property type="entry name" value="C2"/>
    <property type="match status" value="1"/>
</dbReference>
<comment type="subcellular location">
    <subcellularLocation>
        <location evidence="1">Membrane</location>
    </subcellularLocation>
</comment>
<evidence type="ECO:0000259" key="6">
    <source>
        <dbReference type="PROSITE" id="PS51778"/>
    </source>
</evidence>
<keyword evidence="2 4" id="KW-0472">Membrane</keyword>
<dbReference type="PANTHER" id="PTHR46296">
    <property type="entry name" value="BNAA05G37250D PROTEIN"/>
    <property type="match status" value="1"/>
</dbReference>
<comment type="caution">
    <text evidence="7">The sequence shown here is derived from an EMBL/GenBank/DDBJ whole genome shotgun (WGS) entry which is preliminary data.</text>
</comment>
<organism evidence="7 8">
    <name type="scientific">Symbiochloris irregularis</name>
    <dbReference type="NCBI Taxonomy" id="706552"/>
    <lineage>
        <taxon>Eukaryota</taxon>
        <taxon>Viridiplantae</taxon>
        <taxon>Chlorophyta</taxon>
        <taxon>core chlorophytes</taxon>
        <taxon>Trebouxiophyceae</taxon>
        <taxon>Trebouxiales</taxon>
        <taxon>Trebouxiaceae</taxon>
        <taxon>Symbiochloris</taxon>
    </lineage>
</organism>
<gene>
    <name evidence="7" type="ORF">WJX73_006546</name>
</gene>
<feature type="region of interest" description="Disordered" evidence="3">
    <location>
        <begin position="1"/>
        <end position="34"/>
    </location>
</feature>
<dbReference type="GO" id="GO:0016020">
    <property type="term" value="C:membrane"/>
    <property type="evidence" value="ECO:0007669"/>
    <property type="project" value="UniProtKB-SubCell"/>
</dbReference>
<dbReference type="Pfam" id="PF16016">
    <property type="entry name" value="VASt"/>
    <property type="match status" value="1"/>
</dbReference>
<dbReference type="Gene3D" id="2.60.40.150">
    <property type="entry name" value="C2 domain"/>
    <property type="match status" value="1"/>
</dbReference>